<sequence>MIIFRNRTPILISFRSTQTSEANLENTCPKYSSSETEFNNQLKTTELHLSHWLLRTSSSVFFLHLPSINPNLFLASRANFIALDHTL</sequence>
<dbReference type="EMBL" id="CM007901">
    <property type="protein sequence ID" value="OTG03913.1"/>
    <property type="molecule type" value="Genomic_DNA"/>
</dbReference>
<organism evidence="1 2">
    <name type="scientific">Helianthus annuus</name>
    <name type="common">Common sunflower</name>
    <dbReference type="NCBI Taxonomy" id="4232"/>
    <lineage>
        <taxon>Eukaryota</taxon>
        <taxon>Viridiplantae</taxon>
        <taxon>Streptophyta</taxon>
        <taxon>Embryophyta</taxon>
        <taxon>Tracheophyta</taxon>
        <taxon>Spermatophyta</taxon>
        <taxon>Magnoliopsida</taxon>
        <taxon>eudicotyledons</taxon>
        <taxon>Gunneridae</taxon>
        <taxon>Pentapetalae</taxon>
        <taxon>asterids</taxon>
        <taxon>campanulids</taxon>
        <taxon>Asterales</taxon>
        <taxon>Asteraceae</taxon>
        <taxon>Asteroideae</taxon>
        <taxon>Heliantheae alliance</taxon>
        <taxon>Heliantheae</taxon>
        <taxon>Helianthus</taxon>
    </lineage>
</organism>
<protein>
    <submittedName>
        <fullName evidence="1">Uncharacterized protein</fullName>
    </submittedName>
</protein>
<evidence type="ECO:0000313" key="2">
    <source>
        <dbReference type="Proteomes" id="UP000215914"/>
    </source>
</evidence>
<dbReference type="Proteomes" id="UP000215914">
    <property type="component" value="Chromosome 12"/>
</dbReference>
<name>A0A251SZA9_HELAN</name>
<reference evidence="2" key="1">
    <citation type="journal article" date="2017" name="Nature">
        <title>The sunflower genome provides insights into oil metabolism, flowering and Asterid evolution.</title>
        <authorList>
            <person name="Badouin H."/>
            <person name="Gouzy J."/>
            <person name="Grassa C.J."/>
            <person name="Murat F."/>
            <person name="Staton S.E."/>
            <person name="Cottret L."/>
            <person name="Lelandais-Briere C."/>
            <person name="Owens G.L."/>
            <person name="Carrere S."/>
            <person name="Mayjonade B."/>
            <person name="Legrand L."/>
            <person name="Gill N."/>
            <person name="Kane N.C."/>
            <person name="Bowers J.E."/>
            <person name="Hubner S."/>
            <person name="Bellec A."/>
            <person name="Berard A."/>
            <person name="Berges H."/>
            <person name="Blanchet N."/>
            <person name="Boniface M.C."/>
            <person name="Brunel D."/>
            <person name="Catrice O."/>
            <person name="Chaidir N."/>
            <person name="Claudel C."/>
            <person name="Donnadieu C."/>
            <person name="Faraut T."/>
            <person name="Fievet G."/>
            <person name="Helmstetter N."/>
            <person name="King M."/>
            <person name="Knapp S.J."/>
            <person name="Lai Z."/>
            <person name="Le Paslier M.C."/>
            <person name="Lippi Y."/>
            <person name="Lorenzon L."/>
            <person name="Mandel J.R."/>
            <person name="Marage G."/>
            <person name="Marchand G."/>
            <person name="Marquand E."/>
            <person name="Bret-Mestries E."/>
            <person name="Morien E."/>
            <person name="Nambeesan S."/>
            <person name="Nguyen T."/>
            <person name="Pegot-Espagnet P."/>
            <person name="Pouilly N."/>
            <person name="Raftis F."/>
            <person name="Sallet E."/>
            <person name="Schiex T."/>
            <person name="Thomas J."/>
            <person name="Vandecasteele C."/>
            <person name="Vares D."/>
            <person name="Vear F."/>
            <person name="Vautrin S."/>
            <person name="Crespi M."/>
            <person name="Mangin B."/>
            <person name="Burke J.M."/>
            <person name="Salse J."/>
            <person name="Munos S."/>
            <person name="Vincourt P."/>
            <person name="Rieseberg L.H."/>
            <person name="Langlade N.B."/>
        </authorList>
    </citation>
    <scope>NUCLEOTIDE SEQUENCE [LARGE SCALE GENOMIC DNA]</scope>
    <source>
        <strain evidence="2">cv. SF193</strain>
    </source>
</reference>
<proteinExistence type="predicted"/>
<dbReference type="AlphaFoldDB" id="A0A251SZA9"/>
<keyword evidence="2" id="KW-1185">Reference proteome</keyword>
<dbReference type="InParanoid" id="A0A251SZA9"/>
<gene>
    <name evidence="1" type="ORF">HannXRQ_Chr12g0356541</name>
</gene>
<accession>A0A251SZA9</accession>
<evidence type="ECO:0000313" key="1">
    <source>
        <dbReference type="EMBL" id="OTG03913.1"/>
    </source>
</evidence>